<name>L0K8E5_HALHC</name>
<dbReference type="OrthoDB" id="9798407at2"/>
<dbReference type="PANTHER" id="PTHR12110">
    <property type="entry name" value="HYDROXYPYRUVATE ISOMERASE"/>
    <property type="match status" value="1"/>
</dbReference>
<dbReference type="InterPro" id="IPR050312">
    <property type="entry name" value="IolE/XylAMocC-like"/>
</dbReference>
<dbReference type="GO" id="GO:0016853">
    <property type="term" value="F:isomerase activity"/>
    <property type="evidence" value="ECO:0007669"/>
    <property type="project" value="UniProtKB-KW"/>
</dbReference>
<dbReference type="STRING" id="748449.Halha_0824"/>
<dbReference type="AlphaFoldDB" id="L0K8E5"/>
<dbReference type="RefSeq" id="WP_015326520.1">
    <property type="nucleotide sequence ID" value="NC_019978.1"/>
</dbReference>
<sequence>MKLPVAVQLYTLRDETEKDFIGVLEEIAQMGYQGVEFAGYGGLTAEELKLHLDRLGLKSVGSHVGIEELTNNLEEVITFNQKLGTDYLVCPWAEYEERTDYINMAQQLTEIGKKCRAEGLQLCYHNHDHEFEEFNGEYGLDLIYEETNSRLVQAELDTFWIKYAGLDVVSYIKKYSNRCPLIHLKDMEAESKDYLEIGNGIMKIDQIILTAKEAGAKWLIVEQDECKGSAIESVKTSFENLKRLDLA</sequence>
<feature type="domain" description="Xylose isomerase-like TIM barrel" evidence="1">
    <location>
        <begin position="24"/>
        <end position="242"/>
    </location>
</feature>
<reference evidence="3" key="1">
    <citation type="submission" date="2012-02" db="EMBL/GenBank/DDBJ databases">
        <title>The complete genome of Halobacteroides halobius DSM 5150.</title>
        <authorList>
            <person name="Lucas S."/>
            <person name="Copeland A."/>
            <person name="Lapidus A."/>
            <person name="Glavina del Rio T."/>
            <person name="Dalin E."/>
            <person name="Tice H."/>
            <person name="Bruce D."/>
            <person name="Goodwin L."/>
            <person name="Pitluck S."/>
            <person name="Peters L."/>
            <person name="Mikhailova N."/>
            <person name="Gu W."/>
            <person name="Kyrpides N."/>
            <person name="Mavromatis K."/>
            <person name="Ivanova N."/>
            <person name="Brettin T."/>
            <person name="Detter J.C."/>
            <person name="Han C."/>
            <person name="Larimer F."/>
            <person name="Land M."/>
            <person name="Hauser L."/>
            <person name="Markowitz V."/>
            <person name="Cheng J.-F."/>
            <person name="Hugenholtz P."/>
            <person name="Woyke T."/>
            <person name="Wu D."/>
            <person name="Tindall B."/>
            <person name="Pomrenke H."/>
            <person name="Brambilla E."/>
            <person name="Klenk H.-P."/>
            <person name="Eisen J.A."/>
        </authorList>
    </citation>
    <scope>NUCLEOTIDE SEQUENCE [LARGE SCALE GENOMIC DNA]</scope>
    <source>
        <strain evidence="3">ATCC 35273 / DSM 5150 / MD-1</strain>
    </source>
</reference>
<dbReference type="Proteomes" id="UP000010880">
    <property type="component" value="Chromosome"/>
</dbReference>
<keyword evidence="3" id="KW-1185">Reference proteome</keyword>
<evidence type="ECO:0000313" key="3">
    <source>
        <dbReference type="Proteomes" id="UP000010880"/>
    </source>
</evidence>
<evidence type="ECO:0000313" key="2">
    <source>
        <dbReference type="EMBL" id="AGB40795.1"/>
    </source>
</evidence>
<protein>
    <submittedName>
        <fullName evidence="2">Sugar phosphate isomerase/epimerase</fullName>
    </submittedName>
</protein>
<accession>L0K8E5</accession>
<organism evidence="2 3">
    <name type="scientific">Halobacteroides halobius (strain ATCC 35273 / DSM 5150 / MD-1)</name>
    <dbReference type="NCBI Taxonomy" id="748449"/>
    <lineage>
        <taxon>Bacteria</taxon>
        <taxon>Bacillati</taxon>
        <taxon>Bacillota</taxon>
        <taxon>Clostridia</taxon>
        <taxon>Halanaerobiales</taxon>
        <taxon>Halobacteroidaceae</taxon>
        <taxon>Halobacteroides</taxon>
    </lineage>
</organism>
<dbReference type="InterPro" id="IPR013022">
    <property type="entry name" value="Xyl_isomerase-like_TIM-brl"/>
</dbReference>
<dbReference type="Gene3D" id="3.20.20.150">
    <property type="entry name" value="Divalent-metal-dependent TIM barrel enzymes"/>
    <property type="match status" value="1"/>
</dbReference>
<dbReference type="PATRIC" id="fig|748449.3.peg.784"/>
<proteinExistence type="predicted"/>
<dbReference type="HOGENOM" id="CLU_059523_1_2_9"/>
<dbReference type="InterPro" id="IPR036237">
    <property type="entry name" value="Xyl_isomerase-like_sf"/>
</dbReference>
<keyword evidence="2" id="KW-0413">Isomerase</keyword>
<dbReference type="SUPFAM" id="SSF51658">
    <property type="entry name" value="Xylose isomerase-like"/>
    <property type="match status" value="1"/>
</dbReference>
<dbReference type="Pfam" id="PF01261">
    <property type="entry name" value="AP_endonuc_2"/>
    <property type="match status" value="1"/>
</dbReference>
<dbReference type="eggNOG" id="COG1082">
    <property type="taxonomic scope" value="Bacteria"/>
</dbReference>
<dbReference type="KEGG" id="hhl:Halha_0824"/>
<evidence type="ECO:0000259" key="1">
    <source>
        <dbReference type="Pfam" id="PF01261"/>
    </source>
</evidence>
<gene>
    <name evidence="2" type="ordered locus">Halha_0824</name>
</gene>
<dbReference type="EMBL" id="CP003359">
    <property type="protein sequence ID" value="AGB40795.1"/>
    <property type="molecule type" value="Genomic_DNA"/>
</dbReference>
<dbReference type="PANTHER" id="PTHR12110:SF41">
    <property type="entry name" value="INOSOSE DEHYDRATASE"/>
    <property type="match status" value="1"/>
</dbReference>